<proteinExistence type="predicted"/>
<evidence type="ECO:0000313" key="2">
    <source>
        <dbReference type="Proteomes" id="UP000092321"/>
    </source>
</evidence>
<accession>A0A1B7TFP4</accession>
<evidence type="ECO:0000313" key="1">
    <source>
        <dbReference type="EMBL" id="OBA27572.1"/>
    </source>
</evidence>
<protein>
    <submittedName>
        <fullName evidence="1">Uncharacterized protein</fullName>
    </submittedName>
</protein>
<name>A0A1B7TFP4_9ASCO</name>
<dbReference type="Proteomes" id="UP000092321">
    <property type="component" value="Unassembled WGS sequence"/>
</dbReference>
<gene>
    <name evidence="1" type="ORF">HANVADRAFT_1778</name>
</gene>
<comment type="caution">
    <text evidence="1">The sequence shown here is derived from an EMBL/GenBank/DDBJ whole genome shotgun (WGS) entry which is preliminary data.</text>
</comment>
<reference evidence="2" key="1">
    <citation type="journal article" date="2016" name="Proc. Natl. Acad. Sci. U.S.A.">
        <title>Comparative genomics of biotechnologically important yeasts.</title>
        <authorList>
            <person name="Riley R."/>
            <person name="Haridas S."/>
            <person name="Wolfe K.H."/>
            <person name="Lopes M.R."/>
            <person name="Hittinger C.T."/>
            <person name="Goeker M."/>
            <person name="Salamov A.A."/>
            <person name="Wisecaver J.H."/>
            <person name="Long T.M."/>
            <person name="Calvey C.H."/>
            <person name="Aerts A.L."/>
            <person name="Barry K.W."/>
            <person name="Choi C."/>
            <person name="Clum A."/>
            <person name="Coughlan A.Y."/>
            <person name="Deshpande S."/>
            <person name="Douglass A.P."/>
            <person name="Hanson S.J."/>
            <person name="Klenk H.-P."/>
            <person name="LaButti K.M."/>
            <person name="Lapidus A."/>
            <person name="Lindquist E.A."/>
            <person name="Lipzen A.M."/>
            <person name="Meier-Kolthoff J.P."/>
            <person name="Ohm R.A."/>
            <person name="Otillar R.P."/>
            <person name="Pangilinan J.L."/>
            <person name="Peng Y."/>
            <person name="Rokas A."/>
            <person name="Rosa C.A."/>
            <person name="Scheuner C."/>
            <person name="Sibirny A.A."/>
            <person name="Slot J.C."/>
            <person name="Stielow J.B."/>
            <person name="Sun H."/>
            <person name="Kurtzman C.P."/>
            <person name="Blackwell M."/>
            <person name="Grigoriev I.V."/>
            <person name="Jeffries T.W."/>
        </authorList>
    </citation>
    <scope>NUCLEOTIDE SEQUENCE [LARGE SCALE GENOMIC DNA]</scope>
    <source>
        <strain evidence="2">NRRL Y-1626</strain>
    </source>
</reference>
<dbReference type="OrthoDB" id="5551751at2759"/>
<keyword evidence="2" id="KW-1185">Reference proteome</keyword>
<sequence>MSALEKEVVLRENIIDFVNDYVLNLKNTENNLNLKNFIKWLQNDKNIGDKVTLNNENGKTVKFQKSENNKLELDNGYQTLLVDISYNIYENGIVFLVHGCFDKRIWNQVGI</sequence>
<dbReference type="EMBL" id="LXPE01000008">
    <property type="protein sequence ID" value="OBA27572.1"/>
    <property type="molecule type" value="Genomic_DNA"/>
</dbReference>
<dbReference type="AlphaFoldDB" id="A0A1B7TFP4"/>
<organism evidence="1 2">
    <name type="scientific">Hanseniaspora valbyensis NRRL Y-1626</name>
    <dbReference type="NCBI Taxonomy" id="766949"/>
    <lineage>
        <taxon>Eukaryota</taxon>
        <taxon>Fungi</taxon>
        <taxon>Dikarya</taxon>
        <taxon>Ascomycota</taxon>
        <taxon>Saccharomycotina</taxon>
        <taxon>Saccharomycetes</taxon>
        <taxon>Saccharomycodales</taxon>
        <taxon>Saccharomycodaceae</taxon>
        <taxon>Hanseniaspora</taxon>
    </lineage>
</organism>